<evidence type="ECO:0000313" key="3">
    <source>
        <dbReference type="Proteomes" id="UP000059074"/>
    </source>
</evidence>
<dbReference type="SMART" id="SM00858">
    <property type="entry name" value="SAF"/>
    <property type="match status" value="1"/>
</dbReference>
<gene>
    <name evidence="2" type="ORF">APY04_3498</name>
</gene>
<dbReference type="InterPro" id="IPR017592">
    <property type="entry name" value="Pilus_assmbl_Flp-typ_CpaB"/>
</dbReference>
<dbReference type="Pfam" id="PF08666">
    <property type="entry name" value="SAF"/>
    <property type="match status" value="1"/>
</dbReference>
<protein>
    <submittedName>
        <fullName evidence="2">Flp pilus assembly protein RcpC/CpaB</fullName>
    </submittedName>
</protein>
<dbReference type="InterPro" id="IPR031571">
    <property type="entry name" value="RcpC_dom"/>
</dbReference>
<keyword evidence="3" id="KW-1185">Reference proteome</keyword>
<dbReference type="Pfam" id="PF16976">
    <property type="entry name" value="RcpC"/>
    <property type="match status" value="1"/>
</dbReference>
<accession>A0A109B8P7</accession>
<dbReference type="InterPro" id="IPR013974">
    <property type="entry name" value="SAF"/>
</dbReference>
<sequence length="246" mass="26385">MLMRSVVNTPTAEPTQIAVPVNATEVLVAARNIPVGEVTKRADFRWQTWPADAVTPSFISQDNSEGMKLVEGAIARAPLLEGEPVTKQKVIKPGDGGVLAAILPQGMRAISTKIREETAVGRLILPNDRVDVILTRRERMPNGREEHVSDTLFYNVRVLAIGQDLASKEGAKTAEGGANTATLELTPGQAEQLARANSMGEISLSLRSVADGDPRGKGPTAAVNDQRGNTVRVLRYGVPTREYGVN</sequence>
<proteinExistence type="predicted"/>
<dbReference type="NCBIfam" id="TIGR03177">
    <property type="entry name" value="pilus_cpaB"/>
    <property type="match status" value="1"/>
</dbReference>
<feature type="domain" description="SAF" evidence="1">
    <location>
        <begin position="24"/>
        <end position="91"/>
    </location>
</feature>
<comment type="caution">
    <text evidence="2">The sequence shown here is derived from an EMBL/GenBank/DDBJ whole genome shotgun (WGS) entry which is preliminary data.</text>
</comment>
<reference evidence="2 3" key="1">
    <citation type="submission" date="2015-10" db="EMBL/GenBank/DDBJ databases">
        <title>Transcriptomic analysis of a linuron degrading triple-species bacterial consortium.</title>
        <authorList>
            <person name="Albers P."/>
        </authorList>
    </citation>
    <scope>NUCLEOTIDE SEQUENCE [LARGE SCALE GENOMIC DNA]</scope>
    <source>
        <strain evidence="2 3">WDL6</strain>
    </source>
</reference>
<name>A0A109B8P7_HYPSL</name>
<organism evidence="2 3">
    <name type="scientific">Hyphomicrobium sulfonivorans</name>
    <dbReference type="NCBI Taxonomy" id="121290"/>
    <lineage>
        <taxon>Bacteria</taxon>
        <taxon>Pseudomonadati</taxon>
        <taxon>Pseudomonadota</taxon>
        <taxon>Alphaproteobacteria</taxon>
        <taxon>Hyphomicrobiales</taxon>
        <taxon>Hyphomicrobiaceae</taxon>
        <taxon>Hyphomicrobium</taxon>
    </lineage>
</organism>
<dbReference type="Proteomes" id="UP000059074">
    <property type="component" value="Unassembled WGS sequence"/>
</dbReference>
<dbReference type="CDD" id="cd11614">
    <property type="entry name" value="SAF_CpaB_FlgA_like"/>
    <property type="match status" value="1"/>
</dbReference>
<evidence type="ECO:0000313" key="2">
    <source>
        <dbReference type="EMBL" id="KWT64234.1"/>
    </source>
</evidence>
<dbReference type="AlphaFoldDB" id="A0A109B8P7"/>
<dbReference type="EMBL" id="LMTR01000094">
    <property type="protein sequence ID" value="KWT64234.1"/>
    <property type="molecule type" value="Genomic_DNA"/>
</dbReference>
<dbReference type="PATRIC" id="fig|121290.4.peg.1860"/>
<dbReference type="STRING" id="121290.APY04_3498"/>
<evidence type="ECO:0000259" key="1">
    <source>
        <dbReference type="SMART" id="SM00858"/>
    </source>
</evidence>